<dbReference type="EMBL" id="JAAGNX010000002">
    <property type="protein sequence ID" value="NDV62788.1"/>
    <property type="molecule type" value="Genomic_DNA"/>
</dbReference>
<evidence type="ECO:0000256" key="3">
    <source>
        <dbReference type="ARBA" id="ARBA00022989"/>
    </source>
</evidence>
<proteinExistence type="predicted"/>
<evidence type="ECO:0000256" key="2">
    <source>
        <dbReference type="ARBA" id="ARBA00022692"/>
    </source>
</evidence>
<sequence>MNSINIILQVIIALGILNVWFLRFNTASEWRGGKAKNMREEFDAYGLPEAVMYIVGFLKVLCAVLLLVGIWAPAFVTPAAGILAVLMLGAIVMHFKIGDPPKKSLPAGTVLLLCLVLAIL</sequence>
<reference evidence="6 7" key="1">
    <citation type="submission" date="2020-02" db="EMBL/GenBank/DDBJ databases">
        <title>Albibacoteraceae fam. nov., the first described family within the subdivision 4 Verrucomicrobia.</title>
        <authorList>
            <person name="Xi F."/>
        </authorList>
    </citation>
    <scope>NUCLEOTIDE SEQUENCE [LARGE SCALE GENOMIC DNA]</scope>
    <source>
        <strain evidence="6 7">CK1056</strain>
    </source>
</reference>
<evidence type="ECO:0000256" key="1">
    <source>
        <dbReference type="ARBA" id="ARBA00004141"/>
    </source>
</evidence>
<feature type="transmembrane region" description="Helical" evidence="5">
    <location>
        <begin position="74"/>
        <end position="92"/>
    </location>
</feature>
<dbReference type="AlphaFoldDB" id="A0A6B2M1I4"/>
<feature type="transmembrane region" description="Helical" evidence="5">
    <location>
        <begin position="6"/>
        <end position="24"/>
    </location>
</feature>
<evidence type="ECO:0000313" key="6">
    <source>
        <dbReference type="EMBL" id="NDV62788.1"/>
    </source>
</evidence>
<comment type="caution">
    <text evidence="6">The sequence shown here is derived from an EMBL/GenBank/DDBJ whole genome shotgun (WGS) entry which is preliminary data.</text>
</comment>
<keyword evidence="3 5" id="KW-1133">Transmembrane helix</keyword>
<comment type="subcellular location">
    <subcellularLocation>
        <location evidence="1">Membrane</location>
        <topology evidence="1">Multi-pass membrane protein</topology>
    </subcellularLocation>
</comment>
<feature type="transmembrane region" description="Helical" evidence="5">
    <location>
        <begin position="45"/>
        <end position="68"/>
    </location>
</feature>
<evidence type="ECO:0000313" key="7">
    <source>
        <dbReference type="Proteomes" id="UP000478417"/>
    </source>
</evidence>
<protein>
    <submittedName>
        <fullName evidence="6">DoxX family protein</fullName>
    </submittedName>
</protein>
<gene>
    <name evidence="6" type="ORF">G0Q06_10030</name>
</gene>
<keyword evidence="2 5" id="KW-0812">Transmembrane</keyword>
<keyword evidence="7" id="KW-1185">Reference proteome</keyword>
<dbReference type="Proteomes" id="UP000478417">
    <property type="component" value="Unassembled WGS sequence"/>
</dbReference>
<dbReference type="Pfam" id="PF13564">
    <property type="entry name" value="DoxX_2"/>
    <property type="match status" value="1"/>
</dbReference>
<dbReference type="GO" id="GO:0016020">
    <property type="term" value="C:membrane"/>
    <property type="evidence" value="ECO:0007669"/>
    <property type="project" value="UniProtKB-SubCell"/>
</dbReference>
<dbReference type="RefSeq" id="WP_163965287.1">
    <property type="nucleotide sequence ID" value="NZ_JAAGNX010000002.1"/>
</dbReference>
<accession>A0A6B2M1I4</accession>
<evidence type="ECO:0000256" key="4">
    <source>
        <dbReference type="ARBA" id="ARBA00023136"/>
    </source>
</evidence>
<name>A0A6B2M1I4_9BACT</name>
<evidence type="ECO:0000256" key="5">
    <source>
        <dbReference type="SAM" id="Phobius"/>
    </source>
</evidence>
<organism evidence="6 7">
    <name type="scientific">Oceanipulchritudo coccoides</name>
    <dbReference type="NCBI Taxonomy" id="2706888"/>
    <lineage>
        <taxon>Bacteria</taxon>
        <taxon>Pseudomonadati</taxon>
        <taxon>Verrucomicrobiota</taxon>
        <taxon>Opitutia</taxon>
        <taxon>Puniceicoccales</taxon>
        <taxon>Oceanipulchritudinaceae</taxon>
        <taxon>Oceanipulchritudo</taxon>
    </lineage>
</organism>
<keyword evidence="4 5" id="KW-0472">Membrane</keyword>
<dbReference type="InterPro" id="IPR032808">
    <property type="entry name" value="DoxX"/>
</dbReference>